<proteinExistence type="predicted"/>
<comment type="caution">
    <text evidence="1">The sequence shown here is derived from an EMBL/GenBank/DDBJ whole genome shotgun (WGS) entry which is preliminary data.</text>
</comment>
<dbReference type="AlphaFoldDB" id="X8IXD3"/>
<evidence type="ECO:0000313" key="1">
    <source>
        <dbReference type="EMBL" id="EUC54415.1"/>
    </source>
</evidence>
<evidence type="ECO:0000313" key="2">
    <source>
        <dbReference type="Proteomes" id="UP000030108"/>
    </source>
</evidence>
<dbReference type="EMBL" id="JATN01000322">
    <property type="protein sequence ID" value="EUC54415.1"/>
    <property type="molecule type" value="Genomic_DNA"/>
</dbReference>
<protein>
    <submittedName>
        <fullName evidence="1">Uncharacterized protein</fullName>
    </submittedName>
</protein>
<accession>X8IXD3</accession>
<reference evidence="2" key="1">
    <citation type="journal article" date="2014" name="Genome Announc.">
        <title>Draft genome sequence of the plant-pathogenic soil fungus Rhizoctonia solani anastomosis group 3 strain Rhs1AP.</title>
        <authorList>
            <person name="Cubeta M.A."/>
            <person name="Thomas E."/>
            <person name="Dean R.A."/>
            <person name="Jabaji S."/>
            <person name="Neate S.M."/>
            <person name="Tavantzis S."/>
            <person name="Toda T."/>
            <person name="Vilgalys R."/>
            <person name="Bharathan N."/>
            <person name="Fedorova-Abrams N."/>
            <person name="Pakala S.B."/>
            <person name="Pakala S.M."/>
            <person name="Zafar N."/>
            <person name="Joardar V."/>
            <person name="Losada L."/>
            <person name="Nierman W.C."/>
        </authorList>
    </citation>
    <scope>NUCLEOTIDE SEQUENCE [LARGE SCALE GENOMIC DNA]</scope>
    <source>
        <strain evidence="2">AG-3</strain>
    </source>
</reference>
<organism evidence="1 2">
    <name type="scientific">Rhizoctonia solani AG-3 Rhs1AP</name>
    <dbReference type="NCBI Taxonomy" id="1086054"/>
    <lineage>
        <taxon>Eukaryota</taxon>
        <taxon>Fungi</taxon>
        <taxon>Dikarya</taxon>
        <taxon>Basidiomycota</taxon>
        <taxon>Agaricomycotina</taxon>
        <taxon>Agaricomycetes</taxon>
        <taxon>Cantharellales</taxon>
        <taxon>Ceratobasidiaceae</taxon>
        <taxon>Rhizoctonia</taxon>
    </lineage>
</organism>
<name>X8IXD3_9AGAM</name>
<dbReference type="Proteomes" id="UP000030108">
    <property type="component" value="Unassembled WGS sequence"/>
</dbReference>
<gene>
    <name evidence="1" type="ORF">RSOL_047460</name>
</gene>
<sequence length="58" mass="6495">MTPRGKKTQSSWRLQCQGTIMELSTFKRISISTIHSVNTTTIHFAQNSPAIIFCLVLA</sequence>